<dbReference type="Proteomes" id="UP000308600">
    <property type="component" value="Unassembled WGS sequence"/>
</dbReference>
<name>A0ACD3B4R1_9AGAR</name>
<proteinExistence type="predicted"/>
<accession>A0ACD3B4R1</accession>
<dbReference type="EMBL" id="ML208279">
    <property type="protein sequence ID" value="TFK73023.1"/>
    <property type="molecule type" value="Genomic_DNA"/>
</dbReference>
<organism evidence="1 2">
    <name type="scientific">Pluteus cervinus</name>
    <dbReference type="NCBI Taxonomy" id="181527"/>
    <lineage>
        <taxon>Eukaryota</taxon>
        <taxon>Fungi</taxon>
        <taxon>Dikarya</taxon>
        <taxon>Basidiomycota</taxon>
        <taxon>Agaricomycotina</taxon>
        <taxon>Agaricomycetes</taxon>
        <taxon>Agaricomycetidae</taxon>
        <taxon>Agaricales</taxon>
        <taxon>Pluteineae</taxon>
        <taxon>Pluteaceae</taxon>
        <taxon>Pluteus</taxon>
    </lineage>
</organism>
<protein>
    <submittedName>
        <fullName evidence="1">Cytochrome P450</fullName>
    </submittedName>
</protein>
<evidence type="ECO:0000313" key="1">
    <source>
        <dbReference type="EMBL" id="TFK73023.1"/>
    </source>
</evidence>
<evidence type="ECO:0000313" key="2">
    <source>
        <dbReference type="Proteomes" id="UP000308600"/>
    </source>
</evidence>
<sequence length="507" mass="57083">MIHPHLLDFKPSLASPGATWIALFLSVYALAWALRRRDLDHIPSIGYSGVLTSWIGAALSVVQLEKITQEGYKKYGGRPFKVSTLTGWVVVVAGPQYVEDIRKAPEEVLSLAAAADEMLQLEHTMGPTILESQYHTEVIKNPLTRNLATNFGDLYDEISLTIPSFIPTGDEWVKLPAYKTVMAITNRTVNRLFVGQPLCRDPNLAAANESFTLAVIKLSTILRFFPKNVRWLVARVISDVESNLQKVIKHLGPNIQERLDMKAKYGEDWPDKPLDLLSWLIDESPEHLRNVRDLSLRCLVVNFAAMHTTSMGWTHLLFNLAVYPEYIEALREEADTVIRAEGWSKAAMARLRKLDSFLKESLRHSSGFLTMERGVIQPLTLSDGTTLPAGSSVAVAVKCMHMDEQYYPNPETFNGFRFLDSKLSEHSRQQVVALSLDWIMFGSGRHACPGRFLAVNEIKALTAYTILNYDIKLASATRPADLHLGSTSLPNQTADIWFRKRKYDNRQ</sequence>
<reference evidence="1 2" key="1">
    <citation type="journal article" date="2019" name="Nat. Ecol. Evol.">
        <title>Megaphylogeny resolves global patterns of mushroom evolution.</title>
        <authorList>
            <person name="Varga T."/>
            <person name="Krizsan K."/>
            <person name="Foldi C."/>
            <person name="Dima B."/>
            <person name="Sanchez-Garcia M."/>
            <person name="Sanchez-Ramirez S."/>
            <person name="Szollosi G.J."/>
            <person name="Szarkandi J.G."/>
            <person name="Papp V."/>
            <person name="Albert L."/>
            <person name="Andreopoulos W."/>
            <person name="Angelini C."/>
            <person name="Antonin V."/>
            <person name="Barry K.W."/>
            <person name="Bougher N.L."/>
            <person name="Buchanan P."/>
            <person name="Buyck B."/>
            <person name="Bense V."/>
            <person name="Catcheside P."/>
            <person name="Chovatia M."/>
            <person name="Cooper J."/>
            <person name="Damon W."/>
            <person name="Desjardin D."/>
            <person name="Finy P."/>
            <person name="Geml J."/>
            <person name="Haridas S."/>
            <person name="Hughes K."/>
            <person name="Justo A."/>
            <person name="Karasinski D."/>
            <person name="Kautmanova I."/>
            <person name="Kiss B."/>
            <person name="Kocsube S."/>
            <person name="Kotiranta H."/>
            <person name="LaButti K.M."/>
            <person name="Lechner B.E."/>
            <person name="Liimatainen K."/>
            <person name="Lipzen A."/>
            <person name="Lukacs Z."/>
            <person name="Mihaltcheva S."/>
            <person name="Morgado L.N."/>
            <person name="Niskanen T."/>
            <person name="Noordeloos M.E."/>
            <person name="Ohm R.A."/>
            <person name="Ortiz-Santana B."/>
            <person name="Ovrebo C."/>
            <person name="Racz N."/>
            <person name="Riley R."/>
            <person name="Savchenko A."/>
            <person name="Shiryaev A."/>
            <person name="Soop K."/>
            <person name="Spirin V."/>
            <person name="Szebenyi C."/>
            <person name="Tomsovsky M."/>
            <person name="Tulloss R.E."/>
            <person name="Uehling J."/>
            <person name="Grigoriev I.V."/>
            <person name="Vagvolgyi C."/>
            <person name="Papp T."/>
            <person name="Martin F.M."/>
            <person name="Miettinen O."/>
            <person name="Hibbett D.S."/>
            <person name="Nagy L.G."/>
        </authorList>
    </citation>
    <scope>NUCLEOTIDE SEQUENCE [LARGE SCALE GENOMIC DNA]</scope>
    <source>
        <strain evidence="1 2">NL-1719</strain>
    </source>
</reference>
<gene>
    <name evidence="1" type="ORF">BDN72DRAFT_791503</name>
</gene>
<keyword evidence="2" id="KW-1185">Reference proteome</keyword>